<dbReference type="PANTHER" id="PTHR30255">
    <property type="entry name" value="SINGLE-STRANDED-DNA-SPECIFIC EXONUCLEASE RECJ"/>
    <property type="match status" value="1"/>
</dbReference>
<protein>
    <recommendedName>
        <fullName evidence="2">Single-stranded-DNA-specific exonuclease RecJ</fullName>
    </recommendedName>
</protein>
<dbReference type="Proteomes" id="UP000727962">
    <property type="component" value="Unassembled WGS sequence"/>
</dbReference>
<dbReference type="Gene3D" id="3.10.310.30">
    <property type="match status" value="1"/>
</dbReference>
<dbReference type="InterPro" id="IPR003156">
    <property type="entry name" value="DHHA1_dom"/>
</dbReference>
<feature type="domain" description="DHHA1" evidence="7">
    <location>
        <begin position="353"/>
        <end position="447"/>
    </location>
</feature>
<dbReference type="InterPro" id="IPR051673">
    <property type="entry name" value="SSDNA_exonuclease_RecJ"/>
</dbReference>
<dbReference type="GO" id="GO:0003676">
    <property type="term" value="F:nucleic acid binding"/>
    <property type="evidence" value="ECO:0007669"/>
    <property type="project" value="InterPro"/>
</dbReference>
<dbReference type="SUPFAM" id="SSF64182">
    <property type="entry name" value="DHH phosphoesterases"/>
    <property type="match status" value="1"/>
</dbReference>
<evidence type="ECO:0000256" key="3">
    <source>
        <dbReference type="ARBA" id="ARBA00022722"/>
    </source>
</evidence>
<sequence length="570" mass="61196">MQLSPAIDRWIVPERDASAEAQLISELGVPSLLAAVLVRRGLREPAEADDFLNPSLDDLSPPDLLPDYAAAREALLGARERNELVFVHGDYDVDGVTSATIFARFLGKVGFQVKAHVPHRLREGYGIHLSAVQDASDSGAKLFLTCDCGGSAHEQVERANELGLRVVVTDHHEVGETLPAAEAVVNPHRRDSAYPFAELSGAGVAFRLCEGLARELGHDVSQFRRAYLDLAALGTIADVMPLVGENRILAKFGLQALGVTKKAGLIALKRIAELHGAVTAYHVGFVLGPRLNAAGRIDDAALALQLLLENDGTAAAELAIRIEDINTRRREEQERTVLDAIERVESEGLGEAPVIVLAASGWHPGVIGIVAGRLVERFSRPAFVFTIEPETGVHKGSGRSIPKFHLADALNAHRSLILSGGGHQMAAGCTVTAEAFPALREALVAYAGELLSPEDLRPMSEADAVLEPGEATLEAVETLRLLEPFGVANPEPTFVAREVRLVAIKPTKNPKVAQLSLRQGDGPTTGGVAFEGEALMEEKPAMCDLLFKARIDEFRGASSVKWHVRDFEPV</sequence>
<name>A0A931LTX2_FIMGI</name>
<dbReference type="Pfam" id="PF02272">
    <property type="entry name" value="DHHA1"/>
    <property type="match status" value="1"/>
</dbReference>
<evidence type="ECO:0000313" key="10">
    <source>
        <dbReference type="Proteomes" id="UP000727962"/>
    </source>
</evidence>
<dbReference type="Pfam" id="PF17768">
    <property type="entry name" value="RecJ_OB"/>
    <property type="match status" value="1"/>
</dbReference>
<keyword evidence="4" id="KW-0378">Hydrolase</keyword>
<evidence type="ECO:0000256" key="5">
    <source>
        <dbReference type="ARBA" id="ARBA00022839"/>
    </source>
</evidence>
<dbReference type="InterPro" id="IPR001667">
    <property type="entry name" value="DDH_dom"/>
</dbReference>
<evidence type="ECO:0000256" key="2">
    <source>
        <dbReference type="ARBA" id="ARBA00019841"/>
    </source>
</evidence>
<feature type="domain" description="RecJ OB" evidence="8">
    <location>
        <begin position="463"/>
        <end position="566"/>
    </location>
</feature>
<comment type="caution">
    <text evidence="9">The sequence shown here is derived from an EMBL/GenBank/DDBJ whole genome shotgun (WGS) entry which is preliminary data.</text>
</comment>
<comment type="similarity">
    <text evidence="1">Belongs to the RecJ family.</text>
</comment>
<keyword evidence="5 9" id="KW-0269">Exonuclease</keyword>
<dbReference type="GO" id="GO:0008409">
    <property type="term" value="F:5'-3' exonuclease activity"/>
    <property type="evidence" value="ECO:0007669"/>
    <property type="project" value="InterPro"/>
</dbReference>
<proteinExistence type="inferred from homology"/>
<evidence type="ECO:0000259" key="7">
    <source>
        <dbReference type="Pfam" id="PF02272"/>
    </source>
</evidence>
<evidence type="ECO:0000313" key="9">
    <source>
        <dbReference type="EMBL" id="MBI1757277.1"/>
    </source>
</evidence>
<organism evidence="9 10">
    <name type="scientific">Fimbriimonas ginsengisoli</name>
    <dbReference type="NCBI Taxonomy" id="1005039"/>
    <lineage>
        <taxon>Bacteria</taxon>
        <taxon>Bacillati</taxon>
        <taxon>Armatimonadota</taxon>
        <taxon>Fimbriimonadia</taxon>
        <taxon>Fimbriimonadales</taxon>
        <taxon>Fimbriimonadaceae</taxon>
        <taxon>Fimbriimonas</taxon>
    </lineage>
</organism>
<dbReference type="PANTHER" id="PTHR30255:SF2">
    <property type="entry name" value="SINGLE-STRANDED-DNA-SPECIFIC EXONUCLEASE RECJ"/>
    <property type="match status" value="1"/>
</dbReference>
<feature type="domain" description="DDH" evidence="6">
    <location>
        <begin position="85"/>
        <end position="235"/>
    </location>
</feature>
<dbReference type="InterPro" id="IPR004610">
    <property type="entry name" value="RecJ"/>
</dbReference>
<gene>
    <name evidence="9" type="primary">recJ</name>
    <name evidence="9" type="ORF">HYR64_09255</name>
</gene>
<dbReference type="InterPro" id="IPR041122">
    <property type="entry name" value="RecJ_OB"/>
</dbReference>
<dbReference type="GO" id="GO:0006310">
    <property type="term" value="P:DNA recombination"/>
    <property type="evidence" value="ECO:0007669"/>
    <property type="project" value="InterPro"/>
</dbReference>
<keyword evidence="3" id="KW-0540">Nuclease</keyword>
<dbReference type="AlphaFoldDB" id="A0A931LTX2"/>
<evidence type="ECO:0000259" key="8">
    <source>
        <dbReference type="Pfam" id="PF17768"/>
    </source>
</evidence>
<dbReference type="InterPro" id="IPR038763">
    <property type="entry name" value="DHH_sf"/>
</dbReference>
<dbReference type="EMBL" id="JACOSL010000057">
    <property type="protein sequence ID" value="MBI1757277.1"/>
    <property type="molecule type" value="Genomic_DNA"/>
</dbReference>
<dbReference type="NCBIfam" id="TIGR00644">
    <property type="entry name" value="recJ"/>
    <property type="match status" value="1"/>
</dbReference>
<reference evidence="9" key="1">
    <citation type="submission" date="2020-07" db="EMBL/GenBank/DDBJ databases">
        <title>Huge and variable diversity of episymbiotic CPR bacteria and DPANN archaea in groundwater ecosystems.</title>
        <authorList>
            <person name="He C.Y."/>
            <person name="Keren R."/>
            <person name="Whittaker M."/>
            <person name="Farag I.F."/>
            <person name="Doudna J."/>
            <person name="Cate J.H.D."/>
            <person name="Banfield J.F."/>
        </authorList>
    </citation>
    <scope>NUCLEOTIDE SEQUENCE</scope>
    <source>
        <strain evidence="9">NC_groundwater_17_Pr7_B-0.1um_64_12</strain>
    </source>
</reference>
<dbReference type="Gene3D" id="3.90.1640.30">
    <property type="match status" value="1"/>
</dbReference>
<evidence type="ECO:0000259" key="6">
    <source>
        <dbReference type="Pfam" id="PF01368"/>
    </source>
</evidence>
<accession>A0A931LTX2</accession>
<evidence type="ECO:0000256" key="4">
    <source>
        <dbReference type="ARBA" id="ARBA00022801"/>
    </source>
</evidence>
<dbReference type="Pfam" id="PF01368">
    <property type="entry name" value="DHH"/>
    <property type="match status" value="1"/>
</dbReference>
<evidence type="ECO:0000256" key="1">
    <source>
        <dbReference type="ARBA" id="ARBA00005915"/>
    </source>
</evidence>
<dbReference type="GO" id="GO:0006281">
    <property type="term" value="P:DNA repair"/>
    <property type="evidence" value="ECO:0007669"/>
    <property type="project" value="InterPro"/>
</dbReference>